<keyword evidence="3" id="KW-1185">Reference proteome</keyword>
<proteinExistence type="predicted"/>
<organism evidence="2 3">
    <name type="scientific">Racocetra fulgida</name>
    <dbReference type="NCBI Taxonomy" id="60492"/>
    <lineage>
        <taxon>Eukaryota</taxon>
        <taxon>Fungi</taxon>
        <taxon>Fungi incertae sedis</taxon>
        <taxon>Mucoromycota</taxon>
        <taxon>Glomeromycotina</taxon>
        <taxon>Glomeromycetes</taxon>
        <taxon>Diversisporales</taxon>
        <taxon>Gigasporaceae</taxon>
        <taxon>Racocetra</taxon>
    </lineage>
</organism>
<protein>
    <submittedName>
        <fullName evidence="2">10619_t:CDS:1</fullName>
    </submittedName>
</protein>
<accession>A0A9N9E7K4</accession>
<reference evidence="2" key="1">
    <citation type="submission" date="2021-06" db="EMBL/GenBank/DDBJ databases">
        <authorList>
            <person name="Kallberg Y."/>
            <person name="Tangrot J."/>
            <person name="Rosling A."/>
        </authorList>
    </citation>
    <scope>NUCLEOTIDE SEQUENCE</scope>
    <source>
        <strain evidence="2">IN212</strain>
    </source>
</reference>
<feature type="non-terminal residue" evidence="2">
    <location>
        <position position="80"/>
    </location>
</feature>
<dbReference type="Proteomes" id="UP000789396">
    <property type="component" value="Unassembled WGS sequence"/>
</dbReference>
<evidence type="ECO:0000313" key="2">
    <source>
        <dbReference type="EMBL" id="CAG8662820.1"/>
    </source>
</evidence>
<dbReference type="EMBL" id="CAJVPZ010015046">
    <property type="protein sequence ID" value="CAG8662820.1"/>
    <property type="molecule type" value="Genomic_DNA"/>
</dbReference>
<name>A0A9N9E7K4_9GLOM</name>
<comment type="caution">
    <text evidence="2">The sequence shown here is derived from an EMBL/GenBank/DDBJ whole genome shotgun (WGS) entry which is preliminary data.</text>
</comment>
<sequence length="80" mass="9653">MSPRKKSIVKRAHDTKKVHCSWSACEKLMVIYYFEHIQKVRETARRFDIEPKQVHDWLKKKQELLNAALYVLTLNRDRQA</sequence>
<dbReference type="InterPro" id="IPR018586">
    <property type="entry name" value="Brinker_DNA-bd"/>
</dbReference>
<dbReference type="Pfam" id="PF09607">
    <property type="entry name" value="BrkDBD"/>
    <property type="match status" value="1"/>
</dbReference>
<dbReference type="OrthoDB" id="2435994at2759"/>
<dbReference type="InterPro" id="IPR009057">
    <property type="entry name" value="Homeodomain-like_sf"/>
</dbReference>
<dbReference type="Gene3D" id="1.10.10.60">
    <property type="entry name" value="Homeodomain-like"/>
    <property type="match status" value="1"/>
</dbReference>
<evidence type="ECO:0000313" key="3">
    <source>
        <dbReference type="Proteomes" id="UP000789396"/>
    </source>
</evidence>
<dbReference type="SUPFAM" id="SSF46689">
    <property type="entry name" value="Homeodomain-like"/>
    <property type="match status" value="1"/>
</dbReference>
<dbReference type="AlphaFoldDB" id="A0A9N9E7K4"/>
<evidence type="ECO:0000259" key="1">
    <source>
        <dbReference type="Pfam" id="PF09607"/>
    </source>
</evidence>
<gene>
    <name evidence="2" type="ORF">RFULGI_LOCUS8918</name>
</gene>
<feature type="domain" description="Brinker DNA-binding" evidence="1">
    <location>
        <begin position="21"/>
        <end position="67"/>
    </location>
</feature>